<evidence type="ECO:0000256" key="2">
    <source>
        <dbReference type="ARBA" id="ARBA00032707"/>
    </source>
</evidence>
<keyword evidence="4" id="KW-1133">Transmembrane helix</keyword>
<evidence type="ECO:0000313" key="7">
    <source>
        <dbReference type="Proteomes" id="UP000029577"/>
    </source>
</evidence>
<dbReference type="GO" id="GO:0005886">
    <property type="term" value="C:plasma membrane"/>
    <property type="evidence" value="ECO:0007669"/>
    <property type="project" value="InterPro"/>
</dbReference>
<feature type="transmembrane region" description="Helical" evidence="4">
    <location>
        <begin position="129"/>
        <end position="147"/>
    </location>
</feature>
<gene>
    <name evidence="6" type="ORF">HA49_09635</name>
</gene>
<dbReference type="InterPro" id="IPR000326">
    <property type="entry name" value="PAP2/HPO"/>
</dbReference>
<name>A0A095VFS6_9GAMM</name>
<dbReference type="STRING" id="642227.HA49_09635"/>
<dbReference type="PANTHER" id="PTHR14969">
    <property type="entry name" value="SPHINGOSINE-1-PHOSPHATE PHOSPHOHYDROLASE"/>
    <property type="match status" value="1"/>
</dbReference>
<dbReference type="EMBL" id="JPKR02000002">
    <property type="protein sequence ID" value="KGD73515.1"/>
    <property type="molecule type" value="Genomic_DNA"/>
</dbReference>
<dbReference type="EC" id="3.6.1.27" evidence="1"/>
<proteinExistence type="predicted"/>
<dbReference type="Pfam" id="PF01569">
    <property type="entry name" value="PAP2"/>
    <property type="match status" value="1"/>
</dbReference>
<dbReference type="InterPro" id="IPR033879">
    <property type="entry name" value="UPP_Pase"/>
</dbReference>
<dbReference type="OrthoDB" id="9801622at2"/>
<organism evidence="6 7">
    <name type="scientific">Tatumella morbirosei</name>
    <dbReference type="NCBI Taxonomy" id="642227"/>
    <lineage>
        <taxon>Bacteria</taxon>
        <taxon>Pseudomonadati</taxon>
        <taxon>Pseudomonadota</taxon>
        <taxon>Gammaproteobacteria</taxon>
        <taxon>Enterobacterales</taxon>
        <taxon>Erwiniaceae</taxon>
        <taxon>Tatumella</taxon>
    </lineage>
</organism>
<feature type="transmembrane region" description="Helical" evidence="4">
    <location>
        <begin position="153"/>
        <end position="174"/>
    </location>
</feature>
<keyword evidence="7" id="KW-1185">Reference proteome</keyword>
<sequence>MENLNHILFLWINATPDSPHAFIELALFFAKDLIAIVPLLIIALWLWGPDSQVTSQRVLVLKTGTALVYALAIATIVAFIYPHPRPFAIGLGYQFLSHSPDSSYPSDHGTTIFTFALAFIFWHRVWSGIILLVVGTGIAWSRVYLGVHWPMDMLGGFLVGMLGCMASQCGWALYGERLLALASAVYRYIFGPMIRKGWVRH</sequence>
<evidence type="ECO:0000256" key="3">
    <source>
        <dbReference type="ARBA" id="ARBA00047594"/>
    </source>
</evidence>
<dbReference type="RefSeq" id="WP_038019710.1">
    <property type="nucleotide sequence ID" value="NZ_JPKR02000002.1"/>
</dbReference>
<feature type="transmembrane region" description="Helical" evidence="4">
    <location>
        <begin position="20"/>
        <end position="47"/>
    </location>
</feature>
<comment type="caution">
    <text evidence="6">The sequence shown here is derived from an EMBL/GenBank/DDBJ whole genome shotgun (WGS) entry which is preliminary data.</text>
</comment>
<dbReference type="PANTHER" id="PTHR14969:SF13">
    <property type="entry name" value="AT30094P"/>
    <property type="match status" value="1"/>
</dbReference>
<feature type="domain" description="Phosphatidic acid phosphatase type 2/haloperoxidase" evidence="5">
    <location>
        <begin position="59"/>
        <end position="168"/>
    </location>
</feature>
<dbReference type="NCBIfam" id="NF008813">
    <property type="entry name" value="PRK11837.1"/>
    <property type="match status" value="1"/>
</dbReference>
<keyword evidence="4" id="KW-0812">Transmembrane</keyword>
<dbReference type="InterPro" id="IPR036938">
    <property type="entry name" value="PAP2/HPO_sf"/>
</dbReference>
<dbReference type="GO" id="GO:0050380">
    <property type="term" value="F:undecaprenyl-diphosphatase activity"/>
    <property type="evidence" value="ECO:0007669"/>
    <property type="project" value="UniProtKB-EC"/>
</dbReference>
<feature type="transmembrane region" description="Helical" evidence="4">
    <location>
        <begin position="59"/>
        <end position="82"/>
    </location>
</feature>
<dbReference type="Proteomes" id="UP000029577">
    <property type="component" value="Unassembled WGS sequence"/>
</dbReference>
<evidence type="ECO:0000256" key="4">
    <source>
        <dbReference type="SAM" id="Phobius"/>
    </source>
</evidence>
<protein>
    <recommendedName>
        <fullName evidence="1">undecaprenyl-diphosphate phosphatase</fullName>
        <ecNumber evidence="1">3.6.1.27</ecNumber>
    </recommendedName>
    <alternativeName>
        <fullName evidence="2">Undecaprenyl pyrophosphate phosphatase</fullName>
    </alternativeName>
</protein>
<evidence type="ECO:0000313" key="6">
    <source>
        <dbReference type="EMBL" id="KGD73515.1"/>
    </source>
</evidence>
<reference evidence="6" key="1">
    <citation type="submission" date="2014-12" db="EMBL/GenBank/DDBJ databases">
        <title>The draft genome of the Tatumella morbirosei type strain, LMG23360T isolated from pineapple rot.</title>
        <authorList>
            <person name="Smits T.H."/>
            <person name="Palmer M."/>
            <person name="Venter S.N."/>
            <person name="Duffy B."/>
            <person name="Steenkamp E.T."/>
            <person name="Chan W.Y."/>
            <person name="Coutinho T.A."/>
            <person name="Coetzee M.P."/>
            <person name="De Maayer P."/>
        </authorList>
    </citation>
    <scope>NUCLEOTIDE SEQUENCE [LARGE SCALE GENOMIC DNA]</scope>
    <source>
        <strain evidence="6">LMG 23360</strain>
    </source>
</reference>
<dbReference type="SUPFAM" id="SSF48317">
    <property type="entry name" value="Acid phosphatase/Vanadium-dependent haloperoxidase"/>
    <property type="match status" value="1"/>
</dbReference>
<keyword evidence="4" id="KW-0472">Membrane</keyword>
<dbReference type="SMART" id="SM00014">
    <property type="entry name" value="acidPPc"/>
    <property type="match status" value="1"/>
</dbReference>
<comment type="catalytic activity">
    <reaction evidence="3">
        <text>di-trans,octa-cis-undecaprenyl diphosphate + H2O = di-trans,octa-cis-undecaprenyl phosphate + phosphate + H(+)</text>
        <dbReference type="Rhea" id="RHEA:28094"/>
        <dbReference type="ChEBI" id="CHEBI:15377"/>
        <dbReference type="ChEBI" id="CHEBI:15378"/>
        <dbReference type="ChEBI" id="CHEBI:43474"/>
        <dbReference type="ChEBI" id="CHEBI:58405"/>
        <dbReference type="ChEBI" id="CHEBI:60392"/>
        <dbReference type="EC" id="3.6.1.27"/>
    </reaction>
</comment>
<evidence type="ECO:0000256" key="1">
    <source>
        <dbReference type="ARBA" id="ARBA00012374"/>
    </source>
</evidence>
<dbReference type="eggNOG" id="COG0671">
    <property type="taxonomic scope" value="Bacteria"/>
</dbReference>
<dbReference type="Gene3D" id="1.20.144.10">
    <property type="entry name" value="Phosphatidic acid phosphatase type 2/haloperoxidase"/>
    <property type="match status" value="1"/>
</dbReference>
<accession>A0A095VFS6</accession>
<dbReference type="AlphaFoldDB" id="A0A095VFS6"/>
<evidence type="ECO:0000259" key="5">
    <source>
        <dbReference type="SMART" id="SM00014"/>
    </source>
</evidence>
<dbReference type="CDD" id="cd03385">
    <property type="entry name" value="PAP2_BcrC_like"/>
    <property type="match status" value="1"/>
</dbReference>